<dbReference type="GO" id="GO:0046503">
    <property type="term" value="P:glycerolipid catabolic process"/>
    <property type="evidence" value="ECO:0007669"/>
    <property type="project" value="TreeGrafter"/>
</dbReference>
<dbReference type="InterPro" id="IPR050471">
    <property type="entry name" value="AB_hydrolase"/>
</dbReference>
<evidence type="ECO:0000313" key="3">
    <source>
        <dbReference type="Proteomes" id="UP000813444"/>
    </source>
</evidence>
<protein>
    <submittedName>
        <fullName evidence="2">Alpha/Beta hydrolase protein</fullName>
    </submittedName>
</protein>
<dbReference type="OrthoDB" id="408373at2759"/>
<organism evidence="2 3">
    <name type="scientific">Stachybotrys elegans</name>
    <dbReference type="NCBI Taxonomy" id="80388"/>
    <lineage>
        <taxon>Eukaryota</taxon>
        <taxon>Fungi</taxon>
        <taxon>Dikarya</taxon>
        <taxon>Ascomycota</taxon>
        <taxon>Pezizomycotina</taxon>
        <taxon>Sordariomycetes</taxon>
        <taxon>Hypocreomycetidae</taxon>
        <taxon>Hypocreales</taxon>
        <taxon>Stachybotryaceae</taxon>
        <taxon>Stachybotrys</taxon>
    </lineage>
</organism>
<dbReference type="AlphaFoldDB" id="A0A8K0SMP1"/>
<dbReference type="EMBL" id="JAGPNK010000009">
    <property type="protein sequence ID" value="KAH7313931.1"/>
    <property type="molecule type" value="Genomic_DNA"/>
</dbReference>
<dbReference type="InterPro" id="IPR029058">
    <property type="entry name" value="AB_hydrolase_fold"/>
</dbReference>
<dbReference type="PANTHER" id="PTHR43433:SF5">
    <property type="entry name" value="AB HYDROLASE-1 DOMAIN-CONTAINING PROTEIN"/>
    <property type="match status" value="1"/>
</dbReference>
<keyword evidence="3" id="KW-1185">Reference proteome</keyword>
<name>A0A8K0SMP1_9HYPO</name>
<dbReference type="InterPro" id="IPR000073">
    <property type="entry name" value="AB_hydrolase_1"/>
</dbReference>
<sequence>MALDATHAIIHNEGCDLHYCYKGTGPLLLFVPGGNGHGRQFYQLMDRFADRYTCATFDRRQMTASQVAVNKILNPYQQARDIVAIIKALGFAKATIFGSSLGGLLTFVVAAEYPEIVEHMISHEGASFPLLPDYPQVFEWTLSLIDMCNEKGWEAAHAEFRKMFKGYEPAKDGGVPRMKPEADNTINFWKNELLVATTFRPDLDRVKKNGVSVGLMRGVLSEDATYARCTYEQEKILECERWDVPGHHTAFETQCDVFLPHMERMLDVLKKKASQA</sequence>
<dbReference type="SUPFAM" id="SSF53474">
    <property type="entry name" value="alpha/beta-Hydrolases"/>
    <property type="match status" value="1"/>
</dbReference>
<dbReference type="GO" id="GO:0004806">
    <property type="term" value="F:triacylglycerol lipase activity"/>
    <property type="evidence" value="ECO:0007669"/>
    <property type="project" value="TreeGrafter"/>
</dbReference>
<accession>A0A8K0SMP1</accession>
<reference evidence="2" key="1">
    <citation type="journal article" date="2021" name="Nat. Commun.">
        <title>Genetic determinants of endophytism in the Arabidopsis root mycobiome.</title>
        <authorList>
            <person name="Mesny F."/>
            <person name="Miyauchi S."/>
            <person name="Thiergart T."/>
            <person name="Pickel B."/>
            <person name="Atanasova L."/>
            <person name="Karlsson M."/>
            <person name="Huettel B."/>
            <person name="Barry K.W."/>
            <person name="Haridas S."/>
            <person name="Chen C."/>
            <person name="Bauer D."/>
            <person name="Andreopoulos W."/>
            <person name="Pangilinan J."/>
            <person name="LaButti K."/>
            <person name="Riley R."/>
            <person name="Lipzen A."/>
            <person name="Clum A."/>
            <person name="Drula E."/>
            <person name="Henrissat B."/>
            <person name="Kohler A."/>
            <person name="Grigoriev I.V."/>
            <person name="Martin F.M."/>
            <person name="Hacquard S."/>
        </authorList>
    </citation>
    <scope>NUCLEOTIDE SEQUENCE</scope>
    <source>
        <strain evidence="2">MPI-CAGE-CH-0235</strain>
    </source>
</reference>
<dbReference type="Proteomes" id="UP000813444">
    <property type="component" value="Unassembled WGS sequence"/>
</dbReference>
<proteinExistence type="predicted"/>
<dbReference type="PANTHER" id="PTHR43433">
    <property type="entry name" value="HYDROLASE, ALPHA/BETA FOLD FAMILY PROTEIN"/>
    <property type="match status" value="1"/>
</dbReference>
<evidence type="ECO:0000313" key="2">
    <source>
        <dbReference type="EMBL" id="KAH7313931.1"/>
    </source>
</evidence>
<dbReference type="Gene3D" id="3.40.50.1820">
    <property type="entry name" value="alpha/beta hydrolase"/>
    <property type="match status" value="1"/>
</dbReference>
<comment type="caution">
    <text evidence="2">The sequence shown here is derived from an EMBL/GenBank/DDBJ whole genome shotgun (WGS) entry which is preliminary data.</text>
</comment>
<dbReference type="Pfam" id="PF00561">
    <property type="entry name" value="Abhydrolase_1"/>
    <property type="match status" value="1"/>
</dbReference>
<feature type="domain" description="AB hydrolase-1" evidence="1">
    <location>
        <begin position="26"/>
        <end position="130"/>
    </location>
</feature>
<gene>
    <name evidence="2" type="ORF">B0I35DRAFT_436122</name>
</gene>
<keyword evidence="2" id="KW-0378">Hydrolase</keyword>
<evidence type="ECO:0000259" key="1">
    <source>
        <dbReference type="Pfam" id="PF00561"/>
    </source>
</evidence>